<dbReference type="PATRIC" id="fig|470.1293.peg.1754"/>
<accession>A0A0D5YHE2</accession>
<name>A0A0D5YHE2_ACIBA</name>
<sequence length="124" mass="14559">MTNTFNNFVGEIMRNFLVTIFTLLVGTSIYASQESKNLLEQTQCEKAVELHGFLSRAQLDCNYHYYSEELKEAAAKCTKHDLGEKYGREVMKFGMKEFEERKKEDTQGHFCHKVLKEFPKYIKQ</sequence>
<protein>
    <submittedName>
        <fullName evidence="1">Uncharacterized protein</fullName>
    </submittedName>
</protein>
<reference evidence="2" key="2">
    <citation type="submission" date="2015-03" db="EMBL/GenBank/DDBJ databases">
        <authorList>
            <person name="Gallagher L.A."/>
            <person name="Hayden H.S."/>
            <person name="Weiss E.J."/>
            <person name="Hager K.R."/>
            <person name="Ramage E."/>
            <person name="Radey M.R."/>
            <person name="Bydalek R."/>
            <person name="Manoil C."/>
            <person name="Miller S.I."/>
            <person name="Brittnacher M.J."/>
        </authorList>
    </citation>
    <scope>NUCLEOTIDE SEQUENCE [LARGE SCALE GENOMIC DNA]</scope>
    <source>
        <strain evidence="2">AB5075-UW</strain>
    </source>
</reference>
<gene>
    <name evidence="1" type="ORF">ABUW_1641</name>
</gene>
<dbReference type="AlphaFoldDB" id="A0A0D5YHE2"/>
<proteinExistence type="predicted"/>
<organism evidence="1 2">
    <name type="scientific">Acinetobacter baumannii</name>
    <dbReference type="NCBI Taxonomy" id="470"/>
    <lineage>
        <taxon>Bacteria</taxon>
        <taxon>Pseudomonadati</taxon>
        <taxon>Pseudomonadota</taxon>
        <taxon>Gammaproteobacteria</taxon>
        <taxon>Moraxellales</taxon>
        <taxon>Moraxellaceae</taxon>
        <taxon>Acinetobacter</taxon>
        <taxon>Acinetobacter calcoaceticus/baumannii complex</taxon>
    </lineage>
</organism>
<dbReference type="EMBL" id="CP008706">
    <property type="protein sequence ID" value="AKA31379.1"/>
    <property type="molecule type" value="Genomic_DNA"/>
</dbReference>
<dbReference type="Proteomes" id="UP000032746">
    <property type="component" value="Chromosome"/>
</dbReference>
<evidence type="ECO:0000313" key="2">
    <source>
        <dbReference type="Proteomes" id="UP000032746"/>
    </source>
</evidence>
<evidence type="ECO:0000313" key="1">
    <source>
        <dbReference type="EMBL" id="AKA31379.1"/>
    </source>
</evidence>
<reference evidence="1 2" key="1">
    <citation type="journal article" date="2015" name="J. Bacteriol.">
        <title>Resources for Genetic and Genomic Analysis of Emerging Pathogen Acinetobacter baumannii.</title>
        <authorList>
            <person name="Gallagher L.A."/>
            <person name="Ramage E."/>
            <person name="Weiss E.J."/>
            <person name="Radey M."/>
            <person name="Hayden H.S."/>
            <person name="Held K.G."/>
            <person name="Huse H.K."/>
            <person name="Zurawski D.V."/>
            <person name="Brittnacher M.J."/>
            <person name="Manoil C."/>
        </authorList>
    </citation>
    <scope>NUCLEOTIDE SEQUENCE [LARGE SCALE GENOMIC DNA]</scope>
    <source>
        <strain evidence="1 2">AB5075-UW</strain>
    </source>
</reference>